<keyword evidence="3" id="KW-0999">Mitochondrion inner membrane</keyword>
<evidence type="ECO:0000256" key="2">
    <source>
        <dbReference type="ARBA" id="ARBA00022692"/>
    </source>
</evidence>
<dbReference type="SMART" id="SM00271">
    <property type="entry name" value="DnaJ"/>
    <property type="match status" value="1"/>
</dbReference>
<evidence type="ECO:0000256" key="5">
    <source>
        <dbReference type="ARBA" id="ARBA00023128"/>
    </source>
</evidence>
<name>A0AAD3CUD1_9STRA</name>
<dbReference type="GO" id="GO:0001671">
    <property type="term" value="F:ATPase activator activity"/>
    <property type="evidence" value="ECO:0007669"/>
    <property type="project" value="TreeGrafter"/>
</dbReference>
<keyword evidence="2" id="KW-0812">Transmembrane</keyword>
<dbReference type="FunFam" id="1.10.287.110:FF:000001">
    <property type="entry name" value="Import inner membrane translocase subunit tim14"/>
    <property type="match status" value="1"/>
</dbReference>
<dbReference type="PANTHER" id="PTHR12763">
    <property type="match status" value="1"/>
</dbReference>
<feature type="region of interest" description="Disordered" evidence="8">
    <location>
        <begin position="67"/>
        <end position="91"/>
    </location>
</feature>
<keyword evidence="6" id="KW-0472">Membrane</keyword>
<evidence type="ECO:0000256" key="3">
    <source>
        <dbReference type="ARBA" id="ARBA00022792"/>
    </source>
</evidence>
<gene>
    <name evidence="10" type="ORF">CTEN210_07797</name>
</gene>
<evidence type="ECO:0000256" key="4">
    <source>
        <dbReference type="ARBA" id="ARBA00022989"/>
    </source>
</evidence>
<reference evidence="10 11" key="1">
    <citation type="journal article" date="2021" name="Sci. Rep.">
        <title>The genome of the diatom Chaetoceros tenuissimus carries an ancient integrated fragment of an extant virus.</title>
        <authorList>
            <person name="Hongo Y."/>
            <person name="Kimura K."/>
            <person name="Takaki Y."/>
            <person name="Yoshida Y."/>
            <person name="Baba S."/>
            <person name="Kobayashi G."/>
            <person name="Nagasaki K."/>
            <person name="Hano T."/>
            <person name="Tomaru Y."/>
        </authorList>
    </citation>
    <scope>NUCLEOTIDE SEQUENCE [LARGE SCALE GENOMIC DNA]</scope>
    <source>
        <strain evidence="10 11">NIES-3715</strain>
    </source>
</reference>
<evidence type="ECO:0000259" key="9">
    <source>
        <dbReference type="PROSITE" id="PS50076"/>
    </source>
</evidence>
<comment type="subcellular location">
    <subcellularLocation>
        <location evidence="1">Mitochondrion inner membrane</location>
        <topology evidence="1">Single-pass membrane protein</topology>
    </subcellularLocation>
</comment>
<dbReference type="EMBL" id="BLLK01000045">
    <property type="protein sequence ID" value="GFH51321.1"/>
    <property type="molecule type" value="Genomic_DNA"/>
</dbReference>
<evidence type="ECO:0000256" key="1">
    <source>
        <dbReference type="ARBA" id="ARBA00004434"/>
    </source>
</evidence>
<dbReference type="InterPro" id="IPR036869">
    <property type="entry name" value="J_dom_sf"/>
</dbReference>
<dbReference type="CDD" id="cd06257">
    <property type="entry name" value="DnaJ"/>
    <property type="match status" value="1"/>
</dbReference>
<keyword evidence="5" id="KW-0496">Mitochondrion</keyword>
<comment type="caution">
    <text evidence="10">The sequence shown here is derived from an EMBL/GenBank/DDBJ whole genome shotgun (WGS) entry which is preliminary data.</text>
</comment>
<dbReference type="SUPFAM" id="SSF46565">
    <property type="entry name" value="Chaperone J-domain"/>
    <property type="match status" value="1"/>
</dbReference>
<dbReference type="GO" id="GO:0030150">
    <property type="term" value="P:protein import into mitochondrial matrix"/>
    <property type="evidence" value="ECO:0007669"/>
    <property type="project" value="TreeGrafter"/>
</dbReference>
<feature type="domain" description="J" evidence="9">
    <location>
        <begin position="184"/>
        <end position="238"/>
    </location>
</feature>
<evidence type="ECO:0000256" key="7">
    <source>
        <dbReference type="ARBA" id="ARBA00038105"/>
    </source>
</evidence>
<comment type="similarity">
    <text evidence="7">Belongs to the TIM14 family.</text>
</comment>
<evidence type="ECO:0000256" key="6">
    <source>
        <dbReference type="ARBA" id="ARBA00023136"/>
    </source>
</evidence>
<keyword evidence="11" id="KW-1185">Reference proteome</keyword>
<keyword evidence="4" id="KW-1133">Transmembrane helix</keyword>
<organism evidence="10 11">
    <name type="scientific">Chaetoceros tenuissimus</name>
    <dbReference type="NCBI Taxonomy" id="426638"/>
    <lineage>
        <taxon>Eukaryota</taxon>
        <taxon>Sar</taxon>
        <taxon>Stramenopiles</taxon>
        <taxon>Ochrophyta</taxon>
        <taxon>Bacillariophyta</taxon>
        <taxon>Coscinodiscophyceae</taxon>
        <taxon>Chaetocerotophycidae</taxon>
        <taxon>Chaetocerotales</taxon>
        <taxon>Chaetocerotaceae</taxon>
        <taxon>Chaetoceros</taxon>
    </lineage>
</organism>
<dbReference type="InterPro" id="IPR001623">
    <property type="entry name" value="DnaJ_domain"/>
</dbReference>
<feature type="compositionally biased region" description="Basic and acidic residues" evidence="8">
    <location>
        <begin position="146"/>
        <end position="155"/>
    </location>
</feature>
<feature type="region of interest" description="Disordered" evidence="8">
    <location>
        <begin position="123"/>
        <end position="155"/>
    </location>
</feature>
<evidence type="ECO:0000313" key="11">
    <source>
        <dbReference type="Proteomes" id="UP001054902"/>
    </source>
</evidence>
<proteinExistence type="inferred from homology"/>
<feature type="compositionally biased region" description="Polar residues" evidence="8">
    <location>
        <begin position="76"/>
        <end position="90"/>
    </location>
</feature>
<dbReference type="PROSITE" id="PS50076">
    <property type="entry name" value="DNAJ_2"/>
    <property type="match status" value="1"/>
</dbReference>
<dbReference type="PANTHER" id="PTHR12763:SF28">
    <property type="entry name" value="GEO10507P1-RELATED"/>
    <property type="match status" value="1"/>
</dbReference>
<accession>A0AAD3CUD1</accession>
<dbReference type="Proteomes" id="UP001054902">
    <property type="component" value="Unassembled WGS sequence"/>
</dbReference>
<evidence type="ECO:0000313" key="10">
    <source>
        <dbReference type="EMBL" id="GFH51321.1"/>
    </source>
</evidence>
<dbReference type="GO" id="GO:0001405">
    <property type="term" value="C:PAM complex, Tim23 associated import motor"/>
    <property type="evidence" value="ECO:0007669"/>
    <property type="project" value="TreeGrafter"/>
</dbReference>
<evidence type="ECO:0000256" key="8">
    <source>
        <dbReference type="SAM" id="MobiDB-lite"/>
    </source>
</evidence>
<protein>
    <recommendedName>
        <fullName evidence="9">J domain-containing protein</fullName>
    </recommendedName>
</protein>
<sequence>MLKSAAIVPSRIIKASAIRRATKCPLATADTFISNEHSNHNQYRSNQQRNFSQSAFSSSIDVVTPFTKREEESSNNRHQLSQSRQYTLTTKTERGMPTLALGLGAVALTAKAGQLTVTAFKEWKASQPEEPEKKEETQDQASSEQTETKKKETKGKRENIFSSFFDVGTNYYEGGFEEKMTKREAALILGVRASSTEKRIKEAHRKLLILNHPDRGGSKYLSGKVNEAKELLLKGKAK</sequence>
<dbReference type="Gene3D" id="1.10.287.110">
    <property type="entry name" value="DnaJ domain"/>
    <property type="match status" value="1"/>
</dbReference>
<dbReference type="AlphaFoldDB" id="A0AAD3CUD1"/>